<dbReference type="AlphaFoldDB" id="A0A1H8MGR5"/>
<protein>
    <recommendedName>
        <fullName evidence="3">Gluconate 2-dehydrogenase subunit 3</fullName>
    </recommendedName>
</protein>
<sequence length="197" mass="21713">MTIQFHRLRPKKETHAGMSRRMFLMTTTMAGITTGAMLGGRAFAASGVLTAAQQGTLLRMLQDIYPHPDLLQLSHYEAIAATVLKNAEADAEAAKALTDGLGKIEEQAQALFGTAYTDITDPDTREGLLRHFQNEGFFQTVRWTAYFGIYDNKDVWPLFGYEGSSVEHGGYIDRGFSDITFVPQGPSLEERMAAVQG</sequence>
<evidence type="ECO:0000313" key="1">
    <source>
        <dbReference type="EMBL" id="SEO16418.1"/>
    </source>
</evidence>
<evidence type="ECO:0008006" key="3">
    <source>
        <dbReference type="Google" id="ProtNLM"/>
    </source>
</evidence>
<evidence type="ECO:0000313" key="2">
    <source>
        <dbReference type="Proteomes" id="UP000198761"/>
    </source>
</evidence>
<name>A0A1H8MGR5_9RHOB</name>
<dbReference type="PROSITE" id="PS51318">
    <property type="entry name" value="TAT"/>
    <property type="match status" value="1"/>
</dbReference>
<reference evidence="1 2" key="1">
    <citation type="submission" date="2016-10" db="EMBL/GenBank/DDBJ databases">
        <authorList>
            <person name="de Groot N.N."/>
        </authorList>
    </citation>
    <scope>NUCLEOTIDE SEQUENCE [LARGE SCALE GENOMIC DNA]</scope>
    <source>
        <strain evidence="1 2">DSM 3857</strain>
    </source>
</reference>
<dbReference type="InterPro" id="IPR006311">
    <property type="entry name" value="TAT_signal"/>
</dbReference>
<proteinExistence type="predicted"/>
<dbReference type="Proteomes" id="UP000198761">
    <property type="component" value="Unassembled WGS sequence"/>
</dbReference>
<keyword evidence="2" id="KW-1185">Reference proteome</keyword>
<accession>A0A1H8MGR5</accession>
<organism evidence="1 2">
    <name type="scientific">Gemmobacter aquatilis</name>
    <dbReference type="NCBI Taxonomy" id="933059"/>
    <lineage>
        <taxon>Bacteria</taxon>
        <taxon>Pseudomonadati</taxon>
        <taxon>Pseudomonadota</taxon>
        <taxon>Alphaproteobacteria</taxon>
        <taxon>Rhodobacterales</taxon>
        <taxon>Paracoccaceae</taxon>
        <taxon>Gemmobacter</taxon>
    </lineage>
</organism>
<dbReference type="STRING" id="933059.SAMN04488103_11343"/>
<dbReference type="EMBL" id="FOCE01000013">
    <property type="protein sequence ID" value="SEO16418.1"/>
    <property type="molecule type" value="Genomic_DNA"/>
</dbReference>
<gene>
    <name evidence="1" type="ORF">SAMN04488103_11343</name>
</gene>